<comment type="similarity">
    <text evidence="1">Belongs to the glycosyl hydrolase 3 family.</text>
</comment>
<dbReference type="InterPro" id="IPR013783">
    <property type="entry name" value="Ig-like_fold"/>
</dbReference>
<dbReference type="InterPro" id="IPR001764">
    <property type="entry name" value="Glyco_hydro_3_N"/>
</dbReference>
<dbReference type="GO" id="GO:0004553">
    <property type="term" value="F:hydrolase activity, hydrolyzing O-glycosyl compounds"/>
    <property type="evidence" value="ECO:0007669"/>
    <property type="project" value="InterPro"/>
</dbReference>
<dbReference type="Proteomes" id="UP000199373">
    <property type="component" value="Unassembled WGS sequence"/>
</dbReference>
<dbReference type="Pfam" id="PF01915">
    <property type="entry name" value="Glyco_hydro_3_C"/>
    <property type="match status" value="1"/>
</dbReference>
<dbReference type="PANTHER" id="PTHR42715:SF10">
    <property type="entry name" value="BETA-GLUCOSIDASE"/>
    <property type="match status" value="1"/>
</dbReference>
<dbReference type="AlphaFoldDB" id="A0A1I0QBF2"/>
<gene>
    <name evidence="5" type="ORF">SAMN04487850_2324</name>
</gene>
<evidence type="ECO:0000256" key="3">
    <source>
        <dbReference type="SAM" id="SignalP"/>
    </source>
</evidence>
<dbReference type="InterPro" id="IPR002772">
    <property type="entry name" value="Glyco_hydro_3_C"/>
</dbReference>
<evidence type="ECO:0000313" key="5">
    <source>
        <dbReference type="EMBL" id="SEW24369.1"/>
    </source>
</evidence>
<protein>
    <submittedName>
        <fullName evidence="5">Beta-glucosidase</fullName>
    </submittedName>
</protein>
<organism evidence="5 6">
    <name type="scientific">Prevotella aff. ruminicola Tc2-24</name>
    <dbReference type="NCBI Taxonomy" id="81582"/>
    <lineage>
        <taxon>Bacteria</taxon>
        <taxon>Pseudomonadati</taxon>
        <taxon>Bacteroidota</taxon>
        <taxon>Bacteroidia</taxon>
        <taxon>Bacteroidales</taxon>
        <taxon>Prevotellaceae</taxon>
        <taxon>Prevotella</taxon>
    </lineage>
</organism>
<feature type="chain" id="PRO_5011629291" evidence="3">
    <location>
        <begin position="26"/>
        <end position="788"/>
    </location>
</feature>
<dbReference type="InterPro" id="IPR036881">
    <property type="entry name" value="Glyco_hydro_3_C_sf"/>
</dbReference>
<dbReference type="InterPro" id="IPR017853">
    <property type="entry name" value="GH"/>
</dbReference>
<dbReference type="RefSeq" id="WP_371113587.1">
    <property type="nucleotide sequence ID" value="NZ_FOIQ01000006.1"/>
</dbReference>
<accession>A0A1I0QBF2</accession>
<dbReference type="InterPro" id="IPR050288">
    <property type="entry name" value="Cellulose_deg_GH3"/>
</dbReference>
<evidence type="ECO:0000259" key="4">
    <source>
        <dbReference type="SMART" id="SM01217"/>
    </source>
</evidence>
<dbReference type="Pfam" id="PF14310">
    <property type="entry name" value="Fn3-like"/>
    <property type="match status" value="1"/>
</dbReference>
<dbReference type="SUPFAM" id="SSF51445">
    <property type="entry name" value="(Trans)glycosidases"/>
    <property type="match status" value="1"/>
</dbReference>
<dbReference type="GO" id="GO:0005975">
    <property type="term" value="P:carbohydrate metabolic process"/>
    <property type="evidence" value="ECO:0007669"/>
    <property type="project" value="InterPro"/>
</dbReference>
<name>A0A1I0QBF2_9BACT</name>
<dbReference type="Pfam" id="PF00933">
    <property type="entry name" value="Glyco_hydro_3"/>
    <property type="match status" value="1"/>
</dbReference>
<dbReference type="InterPro" id="IPR036962">
    <property type="entry name" value="Glyco_hydro_3_N_sf"/>
</dbReference>
<keyword evidence="2" id="KW-0378">Hydrolase</keyword>
<evidence type="ECO:0000256" key="2">
    <source>
        <dbReference type="ARBA" id="ARBA00022801"/>
    </source>
</evidence>
<dbReference type="Gene3D" id="3.20.20.300">
    <property type="entry name" value="Glycoside hydrolase, family 3, N-terminal domain"/>
    <property type="match status" value="1"/>
</dbReference>
<sequence>MKKIKLCLMLAGTFLGSGLHMSVFAQVKLSATNIDEIVQTMTLEEKCHLVLGCGMHFNDEAKFPGTAGSTYAIARLGIPETYCADSQQGLRMDHHRDWDHRDYYPTDFVASMTLASTWDREAAYKVGQGIGNEVKEFGLDWILSPSMNLIRDALCGRNHEYYSEDPYLSGMIAAGYVNGVQSEGTAACPKHFIANNQETNRSNNISQMSQRALREIYLKAFEIMVKESNPWTIMTSYNKLNGPYAVQNHELLTTIVRDEWGWKGMYVSDWGGGDNAVAAMQAGNDMLQPGSDMQYQTILAAAKNGQLSMEVLDANVKRILEYVVKTHNFRGYAYTNTPDLKAHAQVVREVGADGIVLLKNGRSSSASEGGEKLLPLKGKRVALFGCTSYDWISGGSGFGGTTVGHYTVSLVEGMRSAGYEVCKPLIGIYKKHIAGEQKRLYPNGRPQFSLMPPARAEEKLFSNEELASAIDGSDVAIISLGRKSGEAADRSEADFYLKDGEKALIKQISEAYHAQGKQVVVLLDICSPIDVASWQDQVDALVCTWQGGQESGFAVADVLSGKVTPSGKLPMTFQIKYGDAYADKNFPSNVDDKTLGAMFMWGRNKDDAKKREPQKNIDFTNYEEDIYVGYRYFDSFDKPVAYPFGFGLSYTSFDYGNMRVSEKNGIFTIKVDVKNTGDYAGRNVVELFVAAPDSKKANKPAKELRNFAKTRLLQPGENETVTMTVSTADLASFNEKLSAWKTDAGLYTFMICSSASDVEAKATAKVKAYTHKVNNVLKPNVKLNLLHR</sequence>
<proteinExistence type="inferred from homology"/>
<evidence type="ECO:0000313" key="6">
    <source>
        <dbReference type="Proteomes" id="UP000199373"/>
    </source>
</evidence>
<dbReference type="PRINTS" id="PR00133">
    <property type="entry name" value="GLHYDRLASE3"/>
</dbReference>
<dbReference type="Gene3D" id="2.60.40.10">
    <property type="entry name" value="Immunoglobulins"/>
    <property type="match status" value="1"/>
</dbReference>
<feature type="domain" description="Fibronectin type III-like" evidence="4">
    <location>
        <begin position="683"/>
        <end position="755"/>
    </location>
</feature>
<dbReference type="SMART" id="SM01217">
    <property type="entry name" value="Fn3_like"/>
    <property type="match status" value="1"/>
</dbReference>
<dbReference type="Gene3D" id="3.40.50.1700">
    <property type="entry name" value="Glycoside hydrolase family 3 C-terminal domain"/>
    <property type="match status" value="1"/>
</dbReference>
<reference evidence="5 6" key="1">
    <citation type="submission" date="2016-10" db="EMBL/GenBank/DDBJ databases">
        <authorList>
            <person name="de Groot N.N."/>
        </authorList>
    </citation>
    <scope>NUCLEOTIDE SEQUENCE [LARGE SCALE GENOMIC DNA]</scope>
    <source>
        <strain evidence="5 6">TC2-24</strain>
    </source>
</reference>
<dbReference type="EMBL" id="FOIQ01000006">
    <property type="protein sequence ID" value="SEW24369.1"/>
    <property type="molecule type" value="Genomic_DNA"/>
</dbReference>
<dbReference type="PANTHER" id="PTHR42715">
    <property type="entry name" value="BETA-GLUCOSIDASE"/>
    <property type="match status" value="1"/>
</dbReference>
<feature type="signal peptide" evidence="3">
    <location>
        <begin position="1"/>
        <end position="25"/>
    </location>
</feature>
<dbReference type="SUPFAM" id="SSF52279">
    <property type="entry name" value="Beta-D-glucan exohydrolase, C-terminal domain"/>
    <property type="match status" value="1"/>
</dbReference>
<dbReference type="InterPro" id="IPR026891">
    <property type="entry name" value="Fn3-like"/>
</dbReference>
<keyword evidence="3" id="KW-0732">Signal</keyword>
<keyword evidence="6" id="KW-1185">Reference proteome</keyword>
<evidence type="ECO:0000256" key="1">
    <source>
        <dbReference type="ARBA" id="ARBA00005336"/>
    </source>
</evidence>